<comment type="caution">
    <text evidence="3">The sequence shown here is derived from an EMBL/GenBank/DDBJ whole genome shotgun (WGS) entry which is preliminary data.</text>
</comment>
<keyword evidence="4" id="KW-1185">Reference proteome</keyword>
<sequence>MFAKLKQKLNVEVANPTDVVGEKTVKVHGPGLASPVSADSQSPRFPDTSKETSPVRDATDSTVSSSPTSSQENGNRTEATSKEEVLTMLMKRTDQVKKLETRVSELAAIIRDRNKLVEKLEKEQHASDARIEELCGKKDGEAKIRSDFIQAEKQLKKANEELGQCQAELLQKTEQEEMSTEKVKRLDSEVISLLEQITQLTVIRWVDFVTVTGFVVVHIAKLATLNAVSFFSRFLSD</sequence>
<feature type="compositionally biased region" description="Low complexity" evidence="2">
    <location>
        <begin position="60"/>
        <end position="70"/>
    </location>
</feature>
<proteinExistence type="predicted"/>
<organism evidence="3 4">
    <name type="scientific">Ridgeia piscesae</name>
    <name type="common">Tubeworm</name>
    <dbReference type="NCBI Taxonomy" id="27915"/>
    <lineage>
        <taxon>Eukaryota</taxon>
        <taxon>Metazoa</taxon>
        <taxon>Spiralia</taxon>
        <taxon>Lophotrochozoa</taxon>
        <taxon>Annelida</taxon>
        <taxon>Polychaeta</taxon>
        <taxon>Sedentaria</taxon>
        <taxon>Canalipalpata</taxon>
        <taxon>Sabellida</taxon>
        <taxon>Siboglinidae</taxon>
        <taxon>Ridgeia</taxon>
    </lineage>
</organism>
<dbReference type="Proteomes" id="UP001209878">
    <property type="component" value="Unassembled WGS sequence"/>
</dbReference>
<evidence type="ECO:0000313" key="4">
    <source>
        <dbReference type="Proteomes" id="UP001209878"/>
    </source>
</evidence>
<evidence type="ECO:0000256" key="1">
    <source>
        <dbReference type="SAM" id="Coils"/>
    </source>
</evidence>
<name>A0AAD9KP53_RIDPI</name>
<feature type="compositionally biased region" description="Basic and acidic residues" evidence="2">
    <location>
        <begin position="47"/>
        <end position="59"/>
    </location>
</feature>
<evidence type="ECO:0000313" key="3">
    <source>
        <dbReference type="EMBL" id="KAK2174830.1"/>
    </source>
</evidence>
<dbReference type="EMBL" id="JAODUO010000773">
    <property type="protein sequence ID" value="KAK2174830.1"/>
    <property type="molecule type" value="Genomic_DNA"/>
</dbReference>
<protein>
    <submittedName>
        <fullName evidence="3">Uncharacterized protein</fullName>
    </submittedName>
</protein>
<reference evidence="3" key="1">
    <citation type="journal article" date="2023" name="Mol. Biol. Evol.">
        <title>Third-Generation Sequencing Reveals the Adaptive Role of the Epigenome in Three Deep-Sea Polychaetes.</title>
        <authorList>
            <person name="Perez M."/>
            <person name="Aroh O."/>
            <person name="Sun Y."/>
            <person name="Lan Y."/>
            <person name="Juniper S.K."/>
            <person name="Young C.R."/>
            <person name="Angers B."/>
            <person name="Qian P.Y."/>
        </authorList>
    </citation>
    <scope>NUCLEOTIDE SEQUENCE</scope>
    <source>
        <strain evidence="3">R07B-5</strain>
    </source>
</reference>
<keyword evidence="1" id="KW-0175">Coiled coil</keyword>
<gene>
    <name evidence="3" type="ORF">NP493_772g02053</name>
</gene>
<evidence type="ECO:0000256" key="2">
    <source>
        <dbReference type="SAM" id="MobiDB-lite"/>
    </source>
</evidence>
<feature type="region of interest" description="Disordered" evidence="2">
    <location>
        <begin position="1"/>
        <end position="82"/>
    </location>
</feature>
<accession>A0AAD9KP53</accession>
<feature type="coiled-coil region" evidence="1">
    <location>
        <begin position="103"/>
        <end position="175"/>
    </location>
</feature>
<dbReference type="AlphaFoldDB" id="A0AAD9KP53"/>